<evidence type="ECO:0000313" key="13">
    <source>
        <dbReference type="EMBL" id="MBD2845686.1"/>
    </source>
</evidence>
<dbReference type="InterPro" id="IPR020449">
    <property type="entry name" value="Tscrpt_reg_AraC-type_HTH"/>
</dbReference>
<accession>A0A927GRW6</accession>
<dbReference type="Gene3D" id="3.40.50.2300">
    <property type="match status" value="1"/>
</dbReference>
<feature type="domain" description="Response regulatory" evidence="12">
    <location>
        <begin position="3"/>
        <end position="120"/>
    </location>
</feature>
<feature type="modified residue" description="4-aspartylphosphate" evidence="8">
    <location>
        <position position="55"/>
    </location>
</feature>
<evidence type="ECO:0000259" key="11">
    <source>
        <dbReference type="PROSITE" id="PS01124"/>
    </source>
</evidence>
<evidence type="ECO:0000256" key="9">
    <source>
        <dbReference type="SAM" id="Coils"/>
    </source>
</evidence>
<dbReference type="SMART" id="SM00342">
    <property type="entry name" value="HTH_ARAC"/>
    <property type="match status" value="1"/>
</dbReference>
<sequence length="612" mass="67857">MYRVLIVDDEPEIRMGLRLKVDWEALGLEVAAEASHGEEALRVLEQTEVDILITDMSMPVMDGRLLMDTCRERYPQLRLIVVTGYEDFEYARAAIRNQARDYLLKPVARSELAAVLEKVKRELDEARQAVADRAAEQWKLSQYYVELKEQFILHAVKGAFEREDELLARARLFEMQTWQQERVRFVTAGMLSRPSDPVDEGGQARDKGAVRGGGMADAPVFGSGSAASAKRDDQLQWSAGLCDSAAFASAAAAGQAAANTRAEAEEGATEGVVEGTDAARGLAGANGLASSARTPDKFRLAFELLCRETAAQAGIRALAYRDAGYPGLMHFIVRDGAAQRQLEEALRRHTDEHLGFGLSVGIGEPVLGYGQWKEGYMSALLAWSMHESSAVSGGKLQDQGAALSEETLQVMRRLLQRGELERYNEAVLQELRAAAARSRGHLVKTILQLYLVLDAEATAAHVRPGSGEQLWVRPEMALALDTPDKGARFLAALARRIAEERRAEAGGDEQFQIGEALQYLEDNYMYDLNLPMLAERFNYHPTYFSELFKARTGKTFIQALTEVRMKHARQLLRQTELGLWDIAELTGFSNASYFSAKFKKMFGVSPSEFRGS</sequence>
<reference evidence="13" key="1">
    <citation type="submission" date="2020-09" db="EMBL/GenBank/DDBJ databases">
        <title>A novel bacterium of genus Paenibacillus, isolated from South China Sea.</title>
        <authorList>
            <person name="Huang H."/>
            <person name="Mo K."/>
            <person name="Hu Y."/>
        </authorList>
    </citation>
    <scope>NUCLEOTIDE SEQUENCE</scope>
    <source>
        <strain evidence="13">IB182496</strain>
    </source>
</reference>
<dbReference type="Proteomes" id="UP000621560">
    <property type="component" value="Unassembled WGS sequence"/>
</dbReference>
<organism evidence="13 14">
    <name type="scientific">Paenibacillus sabuli</name>
    <dbReference type="NCBI Taxonomy" id="2772509"/>
    <lineage>
        <taxon>Bacteria</taxon>
        <taxon>Bacillati</taxon>
        <taxon>Bacillota</taxon>
        <taxon>Bacilli</taxon>
        <taxon>Bacillales</taxon>
        <taxon>Paenibacillaceae</taxon>
        <taxon>Paenibacillus</taxon>
    </lineage>
</organism>
<dbReference type="SUPFAM" id="SSF52172">
    <property type="entry name" value="CheY-like"/>
    <property type="match status" value="1"/>
</dbReference>
<dbReference type="GO" id="GO:0005737">
    <property type="term" value="C:cytoplasm"/>
    <property type="evidence" value="ECO:0007669"/>
    <property type="project" value="UniProtKB-SubCell"/>
</dbReference>
<dbReference type="PANTHER" id="PTHR42713">
    <property type="entry name" value="HISTIDINE KINASE-RELATED"/>
    <property type="match status" value="1"/>
</dbReference>
<keyword evidence="14" id="KW-1185">Reference proteome</keyword>
<dbReference type="PROSITE" id="PS50110">
    <property type="entry name" value="RESPONSE_REGULATORY"/>
    <property type="match status" value="1"/>
</dbReference>
<dbReference type="EMBL" id="JACXIZ010000017">
    <property type="protein sequence ID" value="MBD2845686.1"/>
    <property type="molecule type" value="Genomic_DNA"/>
</dbReference>
<evidence type="ECO:0000256" key="10">
    <source>
        <dbReference type="SAM" id="MobiDB-lite"/>
    </source>
</evidence>
<dbReference type="InterPro" id="IPR018062">
    <property type="entry name" value="HTH_AraC-typ_CS"/>
</dbReference>
<dbReference type="InterPro" id="IPR011006">
    <property type="entry name" value="CheY-like_superfamily"/>
</dbReference>
<dbReference type="Pfam" id="PF12833">
    <property type="entry name" value="HTH_18"/>
    <property type="match status" value="1"/>
</dbReference>
<dbReference type="PROSITE" id="PS00041">
    <property type="entry name" value="HTH_ARAC_FAMILY_1"/>
    <property type="match status" value="1"/>
</dbReference>
<evidence type="ECO:0000256" key="1">
    <source>
        <dbReference type="ARBA" id="ARBA00004496"/>
    </source>
</evidence>
<dbReference type="SMART" id="SM00448">
    <property type="entry name" value="REC"/>
    <property type="match status" value="1"/>
</dbReference>
<dbReference type="InterPro" id="IPR009057">
    <property type="entry name" value="Homeodomain-like_sf"/>
</dbReference>
<comment type="subcellular location">
    <subcellularLocation>
        <location evidence="1">Cytoplasm</location>
    </subcellularLocation>
</comment>
<feature type="domain" description="HTH araC/xylS-type" evidence="11">
    <location>
        <begin position="514"/>
        <end position="612"/>
    </location>
</feature>
<keyword evidence="5" id="KW-0805">Transcription regulation</keyword>
<feature type="region of interest" description="Disordered" evidence="10">
    <location>
        <begin position="191"/>
        <end position="215"/>
    </location>
</feature>
<dbReference type="InterPro" id="IPR001789">
    <property type="entry name" value="Sig_transdc_resp-reg_receiver"/>
</dbReference>
<protein>
    <submittedName>
        <fullName evidence="13">Response regulator</fullName>
    </submittedName>
</protein>
<gene>
    <name evidence="13" type="ORF">IDH44_10840</name>
</gene>
<feature type="coiled-coil region" evidence="9">
    <location>
        <begin position="109"/>
        <end position="136"/>
    </location>
</feature>
<keyword evidence="6" id="KW-0238">DNA-binding</keyword>
<dbReference type="PRINTS" id="PR00032">
    <property type="entry name" value="HTHARAC"/>
</dbReference>
<dbReference type="GO" id="GO:0003700">
    <property type="term" value="F:DNA-binding transcription factor activity"/>
    <property type="evidence" value="ECO:0007669"/>
    <property type="project" value="InterPro"/>
</dbReference>
<comment type="caution">
    <text evidence="13">The sequence shown here is derived from an EMBL/GenBank/DDBJ whole genome shotgun (WGS) entry which is preliminary data.</text>
</comment>
<dbReference type="AlphaFoldDB" id="A0A927GRW6"/>
<dbReference type="GO" id="GO:0000160">
    <property type="term" value="P:phosphorelay signal transduction system"/>
    <property type="evidence" value="ECO:0007669"/>
    <property type="project" value="UniProtKB-KW"/>
</dbReference>
<dbReference type="PROSITE" id="PS01124">
    <property type="entry name" value="HTH_ARAC_FAMILY_2"/>
    <property type="match status" value="1"/>
</dbReference>
<dbReference type="SUPFAM" id="SSF46689">
    <property type="entry name" value="Homeodomain-like"/>
    <property type="match status" value="2"/>
</dbReference>
<dbReference type="InterPro" id="IPR018060">
    <property type="entry name" value="HTH_AraC"/>
</dbReference>
<proteinExistence type="predicted"/>
<evidence type="ECO:0000256" key="6">
    <source>
        <dbReference type="ARBA" id="ARBA00023125"/>
    </source>
</evidence>
<evidence type="ECO:0000259" key="12">
    <source>
        <dbReference type="PROSITE" id="PS50110"/>
    </source>
</evidence>
<evidence type="ECO:0000313" key="14">
    <source>
        <dbReference type="Proteomes" id="UP000621560"/>
    </source>
</evidence>
<evidence type="ECO:0000256" key="5">
    <source>
        <dbReference type="ARBA" id="ARBA00023015"/>
    </source>
</evidence>
<keyword evidence="7" id="KW-0804">Transcription</keyword>
<keyword evidence="4" id="KW-0902">Two-component regulatory system</keyword>
<evidence type="ECO:0000256" key="8">
    <source>
        <dbReference type="PROSITE-ProRule" id="PRU00169"/>
    </source>
</evidence>
<dbReference type="Gene3D" id="1.10.10.60">
    <property type="entry name" value="Homeodomain-like"/>
    <property type="match status" value="2"/>
</dbReference>
<dbReference type="GO" id="GO:0043565">
    <property type="term" value="F:sequence-specific DNA binding"/>
    <property type="evidence" value="ECO:0007669"/>
    <property type="project" value="InterPro"/>
</dbReference>
<name>A0A927GRW6_9BACL</name>
<dbReference type="Pfam" id="PF00072">
    <property type="entry name" value="Response_reg"/>
    <property type="match status" value="1"/>
</dbReference>
<keyword evidence="2" id="KW-0963">Cytoplasm</keyword>
<dbReference type="InterPro" id="IPR051552">
    <property type="entry name" value="HptR"/>
</dbReference>
<dbReference type="PANTHER" id="PTHR42713:SF3">
    <property type="entry name" value="TRANSCRIPTIONAL REGULATORY PROTEIN HPTR"/>
    <property type="match status" value="1"/>
</dbReference>
<evidence type="ECO:0000256" key="3">
    <source>
        <dbReference type="ARBA" id="ARBA00022553"/>
    </source>
</evidence>
<dbReference type="RefSeq" id="WP_190917504.1">
    <property type="nucleotide sequence ID" value="NZ_JACXIZ010000017.1"/>
</dbReference>
<keyword evidence="3 8" id="KW-0597">Phosphoprotein</keyword>
<evidence type="ECO:0000256" key="4">
    <source>
        <dbReference type="ARBA" id="ARBA00023012"/>
    </source>
</evidence>
<keyword evidence="9" id="KW-0175">Coiled coil</keyword>
<dbReference type="CDD" id="cd17536">
    <property type="entry name" value="REC_YesN-like"/>
    <property type="match status" value="1"/>
</dbReference>
<evidence type="ECO:0000256" key="2">
    <source>
        <dbReference type="ARBA" id="ARBA00022490"/>
    </source>
</evidence>
<evidence type="ECO:0000256" key="7">
    <source>
        <dbReference type="ARBA" id="ARBA00023163"/>
    </source>
</evidence>